<organism evidence="1 2">
    <name type="scientific">Nostocoides veronense</name>
    <dbReference type="NCBI Taxonomy" id="330836"/>
    <lineage>
        <taxon>Bacteria</taxon>
        <taxon>Bacillati</taxon>
        <taxon>Actinomycetota</taxon>
        <taxon>Actinomycetes</taxon>
        <taxon>Micrococcales</taxon>
        <taxon>Intrasporangiaceae</taxon>
        <taxon>Nostocoides</taxon>
    </lineage>
</organism>
<sequence length="122" mass="13048">MSIIGTAAAILTGNAADLGVDLVKIAVTEASRALWSHIIDWFKSNPSSDPEIQKTLESTKPGNDIRVDDLLRILGALPPGTLERMMRNEGVDVTATRVAYAEGRGKVRVDGDAAGRDIYKNG</sequence>
<protein>
    <submittedName>
        <fullName evidence="1">Uncharacterized protein</fullName>
    </submittedName>
</protein>
<gene>
    <name evidence="1" type="ORF">GCM10009811_08020</name>
</gene>
<accession>A0ABN2LGJ8</accession>
<evidence type="ECO:0000313" key="1">
    <source>
        <dbReference type="EMBL" id="GAA1785267.1"/>
    </source>
</evidence>
<reference evidence="1 2" key="1">
    <citation type="journal article" date="2019" name="Int. J. Syst. Evol. Microbiol.">
        <title>The Global Catalogue of Microorganisms (GCM) 10K type strain sequencing project: providing services to taxonomists for standard genome sequencing and annotation.</title>
        <authorList>
            <consortium name="The Broad Institute Genomics Platform"/>
            <consortium name="The Broad Institute Genome Sequencing Center for Infectious Disease"/>
            <person name="Wu L."/>
            <person name="Ma J."/>
        </authorList>
    </citation>
    <scope>NUCLEOTIDE SEQUENCE [LARGE SCALE GENOMIC DNA]</scope>
    <source>
        <strain evidence="1 2">JCM 15592</strain>
    </source>
</reference>
<comment type="caution">
    <text evidence="1">The sequence shown here is derived from an EMBL/GenBank/DDBJ whole genome shotgun (WGS) entry which is preliminary data.</text>
</comment>
<keyword evidence="2" id="KW-1185">Reference proteome</keyword>
<name>A0ABN2LGJ8_9MICO</name>
<evidence type="ECO:0000313" key="2">
    <source>
        <dbReference type="Proteomes" id="UP001499938"/>
    </source>
</evidence>
<dbReference type="EMBL" id="BAAAPO010000015">
    <property type="protein sequence ID" value="GAA1785267.1"/>
    <property type="molecule type" value="Genomic_DNA"/>
</dbReference>
<dbReference type="Proteomes" id="UP001499938">
    <property type="component" value="Unassembled WGS sequence"/>
</dbReference>
<proteinExistence type="predicted"/>